<keyword evidence="3" id="KW-1185">Reference proteome</keyword>
<evidence type="ECO:0000313" key="2">
    <source>
        <dbReference type="EMBL" id="MBB4174491.1"/>
    </source>
</evidence>
<dbReference type="Proteomes" id="UP000565745">
    <property type="component" value="Unassembled WGS sequence"/>
</dbReference>
<dbReference type="Pfam" id="PF20107">
    <property type="entry name" value="DUF6497"/>
    <property type="match status" value="1"/>
</dbReference>
<sequence length="126" mass="13767">MMRVVTAAFLAASPAWGFDVPSGQPVSLQEVLVDTVGEETWLRFRFVAPELVGTSGGVDYDATGDDMMYLCTETAIPYANEYALEGDVIVISMADRATEFGQADPEATQLFEAYRPVDNTCIWEAL</sequence>
<organism evidence="2 3">
    <name type="scientific">Sulfitobacter noctilucicola</name>
    <dbReference type="NCBI Taxonomy" id="1342301"/>
    <lineage>
        <taxon>Bacteria</taxon>
        <taxon>Pseudomonadati</taxon>
        <taxon>Pseudomonadota</taxon>
        <taxon>Alphaproteobacteria</taxon>
        <taxon>Rhodobacterales</taxon>
        <taxon>Roseobacteraceae</taxon>
        <taxon>Sulfitobacter</taxon>
    </lineage>
</organism>
<dbReference type="EMBL" id="JACIFU010000002">
    <property type="protein sequence ID" value="MBB4174491.1"/>
    <property type="molecule type" value="Genomic_DNA"/>
</dbReference>
<accession>A0A7W6M8M7</accession>
<feature type="signal peptide" evidence="1">
    <location>
        <begin position="1"/>
        <end position="17"/>
    </location>
</feature>
<comment type="caution">
    <text evidence="2">The sequence shown here is derived from an EMBL/GenBank/DDBJ whole genome shotgun (WGS) entry which is preliminary data.</text>
</comment>
<feature type="chain" id="PRO_5030902471" description="Acetolactate synthase" evidence="1">
    <location>
        <begin position="18"/>
        <end position="126"/>
    </location>
</feature>
<evidence type="ECO:0000313" key="3">
    <source>
        <dbReference type="Proteomes" id="UP000565745"/>
    </source>
</evidence>
<gene>
    <name evidence="2" type="ORF">GGR93_002264</name>
</gene>
<protein>
    <recommendedName>
        <fullName evidence="4">Acetolactate synthase</fullName>
    </recommendedName>
</protein>
<evidence type="ECO:0008006" key="4">
    <source>
        <dbReference type="Google" id="ProtNLM"/>
    </source>
</evidence>
<evidence type="ECO:0000256" key="1">
    <source>
        <dbReference type="SAM" id="SignalP"/>
    </source>
</evidence>
<reference evidence="2 3" key="1">
    <citation type="submission" date="2020-08" db="EMBL/GenBank/DDBJ databases">
        <title>Genomic Encyclopedia of Type Strains, Phase IV (KMG-IV): sequencing the most valuable type-strain genomes for metagenomic binning, comparative biology and taxonomic classification.</title>
        <authorList>
            <person name="Goeker M."/>
        </authorList>
    </citation>
    <scope>NUCLEOTIDE SEQUENCE [LARGE SCALE GENOMIC DNA]</scope>
    <source>
        <strain evidence="2 3">DSM 101015</strain>
    </source>
</reference>
<proteinExistence type="predicted"/>
<dbReference type="AlphaFoldDB" id="A0A7W6M8M7"/>
<dbReference type="RefSeq" id="WP_025056707.1">
    <property type="nucleotide sequence ID" value="NZ_JACIFU010000002.1"/>
</dbReference>
<keyword evidence="1" id="KW-0732">Signal</keyword>
<name>A0A7W6M8M7_9RHOB</name>
<dbReference type="InterPro" id="IPR045467">
    <property type="entry name" value="DUF6497"/>
</dbReference>